<dbReference type="Pfam" id="PF01042">
    <property type="entry name" value="Ribonuc_L-PSP"/>
    <property type="match status" value="1"/>
</dbReference>
<accession>A0A1Q3EEA3</accession>
<dbReference type="InterPro" id="IPR006175">
    <property type="entry name" value="YjgF/YER057c/UK114"/>
</dbReference>
<organism evidence="3 4">
    <name type="scientific">Lentinula edodes</name>
    <name type="common">Shiitake mushroom</name>
    <name type="synonym">Lentinus edodes</name>
    <dbReference type="NCBI Taxonomy" id="5353"/>
    <lineage>
        <taxon>Eukaryota</taxon>
        <taxon>Fungi</taxon>
        <taxon>Dikarya</taxon>
        <taxon>Basidiomycota</taxon>
        <taxon>Agaricomycotina</taxon>
        <taxon>Agaricomycetes</taxon>
        <taxon>Agaricomycetidae</taxon>
        <taxon>Agaricales</taxon>
        <taxon>Marasmiineae</taxon>
        <taxon>Omphalotaceae</taxon>
        <taxon>Lentinula</taxon>
    </lineage>
</organism>
<dbReference type="STRING" id="5353.A0A1Q3EEA3"/>
<dbReference type="Proteomes" id="UP000188533">
    <property type="component" value="Unassembled WGS sequence"/>
</dbReference>
<reference evidence="3 4" key="2">
    <citation type="submission" date="2017-02" db="EMBL/GenBank/DDBJ databases">
        <title>A genome survey and senescence transcriptome analysis in Lentinula edodes.</title>
        <authorList>
            <person name="Sakamoto Y."/>
            <person name="Nakade K."/>
            <person name="Sato S."/>
            <person name="Yoshida Y."/>
            <person name="Miyazaki K."/>
            <person name="Natsume S."/>
            <person name="Konno N."/>
        </authorList>
    </citation>
    <scope>NUCLEOTIDE SEQUENCE [LARGE SCALE GENOMIC DNA]</scope>
    <source>
        <strain evidence="3 4">NBRC 111202</strain>
    </source>
</reference>
<dbReference type="SUPFAM" id="SSF55298">
    <property type="entry name" value="YjgF-like"/>
    <property type="match status" value="1"/>
</dbReference>
<dbReference type="GO" id="GO:0016020">
    <property type="term" value="C:membrane"/>
    <property type="evidence" value="ECO:0007669"/>
    <property type="project" value="InterPro"/>
</dbReference>
<dbReference type="InterPro" id="IPR034804">
    <property type="entry name" value="SQR/QFR_C/D"/>
</dbReference>
<keyword evidence="2" id="KW-1133">Transmembrane helix</keyword>
<sequence>MYRSSHGDMREGTYFRVPPHPPISSTSTNDRLTQNPFEKNFGFSRAVRKGPFIFVGGTTSFDPESGEMMHADSAYGQAKVIFETIIKSVEALGGKKTDILKLKLFTTTMECGMEVGKAFKEIFEEIHPAAILILGVTLASSRIFDRAFFFPITESKLVVDPDHNAIYPCTWIGTILKTGRFFSRTPFVPVPLNAPIKSSFHYLRASTDKGWLDLQSYNWCRTRILHLLWDSGKFLTVKGAYSTGYAVLGATTISTLFTSRYILKEPMSHKSRRKNSTLVRNR</sequence>
<evidence type="ECO:0000313" key="3">
    <source>
        <dbReference type="EMBL" id="GAW05508.1"/>
    </source>
</evidence>
<evidence type="ECO:0000313" key="4">
    <source>
        <dbReference type="Proteomes" id="UP000188533"/>
    </source>
</evidence>
<dbReference type="PANTHER" id="PTHR43857">
    <property type="entry name" value="BLR7761 PROTEIN"/>
    <property type="match status" value="1"/>
</dbReference>
<proteinExistence type="predicted"/>
<keyword evidence="4" id="KW-1185">Reference proteome</keyword>
<dbReference type="EMBL" id="BDGU01000254">
    <property type="protein sequence ID" value="GAW05508.1"/>
    <property type="molecule type" value="Genomic_DNA"/>
</dbReference>
<feature type="region of interest" description="Disordered" evidence="1">
    <location>
        <begin position="1"/>
        <end position="32"/>
    </location>
</feature>
<keyword evidence="2" id="KW-0472">Membrane</keyword>
<dbReference type="Gene3D" id="3.30.1330.40">
    <property type="entry name" value="RutC-like"/>
    <property type="match status" value="1"/>
</dbReference>
<dbReference type="InterPro" id="IPR035959">
    <property type="entry name" value="RutC-like_sf"/>
</dbReference>
<feature type="transmembrane region" description="Helical" evidence="2">
    <location>
        <begin position="243"/>
        <end position="263"/>
    </location>
</feature>
<comment type="caution">
    <text evidence="3">The sequence shown here is derived from an EMBL/GenBank/DDBJ whole genome shotgun (WGS) entry which is preliminary data.</text>
</comment>
<name>A0A1Q3EEA3_LENED</name>
<feature type="compositionally biased region" description="Polar residues" evidence="1">
    <location>
        <begin position="23"/>
        <end position="32"/>
    </location>
</feature>
<dbReference type="Gene3D" id="1.20.1300.10">
    <property type="entry name" value="Fumarate reductase/succinate dehydrogenase, transmembrane subunit"/>
    <property type="match status" value="1"/>
</dbReference>
<reference evidence="3 4" key="1">
    <citation type="submission" date="2016-08" db="EMBL/GenBank/DDBJ databases">
        <authorList>
            <consortium name="Lentinula edodes genome sequencing consortium"/>
            <person name="Sakamoto Y."/>
            <person name="Nakade K."/>
            <person name="Sato S."/>
            <person name="Yoshida Y."/>
            <person name="Miyazaki K."/>
            <person name="Natsume S."/>
            <person name="Konno N."/>
        </authorList>
    </citation>
    <scope>NUCLEOTIDE SEQUENCE [LARGE SCALE GENOMIC DNA]</scope>
    <source>
        <strain evidence="3 4">NBRC 111202</strain>
    </source>
</reference>
<keyword evidence="2" id="KW-0812">Transmembrane</keyword>
<feature type="compositionally biased region" description="Basic and acidic residues" evidence="1">
    <location>
        <begin position="1"/>
        <end position="13"/>
    </location>
</feature>
<evidence type="ECO:0000256" key="1">
    <source>
        <dbReference type="SAM" id="MobiDB-lite"/>
    </source>
</evidence>
<protein>
    <submittedName>
        <fullName evidence="3">Uncharacterized protein</fullName>
    </submittedName>
</protein>
<evidence type="ECO:0000256" key="2">
    <source>
        <dbReference type="SAM" id="Phobius"/>
    </source>
</evidence>
<dbReference type="AlphaFoldDB" id="A0A1Q3EEA3"/>
<dbReference type="PANTHER" id="PTHR43857:SF1">
    <property type="entry name" value="YJGH FAMILY PROTEIN"/>
    <property type="match status" value="1"/>
</dbReference>
<gene>
    <name evidence="3" type="ORF">LENED_007371</name>
</gene>